<evidence type="ECO:0000313" key="6">
    <source>
        <dbReference type="Proteomes" id="UP000220611"/>
    </source>
</evidence>
<dbReference type="AlphaFoldDB" id="A7VSF6"/>
<evidence type="ECO:0000256" key="1">
    <source>
        <dbReference type="SAM" id="Phobius"/>
    </source>
</evidence>
<reference evidence="4 6" key="3">
    <citation type="submission" date="2017-07" db="EMBL/GenBank/DDBJ databases">
        <title>Prevalence of linear plasmids in Cutibacterium (Propionibacterium) acnes isolates obtained from prostatic tissue.</title>
        <authorList>
            <person name="Davidsson S."/>
            <person name="Carlsson J."/>
            <person name="Molling P."/>
            <person name="Andren O."/>
            <person name="Andersson S.-O."/>
            <person name="Brzuszkiewicz E."/>
            <person name="Poehlein A."/>
            <person name="Al-Zeer M."/>
            <person name="Brinkmann V."/>
            <person name="Scavenius C."/>
            <person name="Nazipi S."/>
            <person name="Soderquist B."/>
            <person name="Bruggemann H."/>
        </authorList>
    </citation>
    <scope>NUCLEOTIDE SEQUENCE [LARGE SCALE GENOMIC DNA]</scope>
    <source>
        <strain evidence="4 6">DSM 753</strain>
    </source>
</reference>
<gene>
    <name evidence="4" type="ORF">CH238_05260</name>
    <name evidence="3" type="ORF">CLOLEP_01497</name>
</gene>
<evidence type="ECO:0000313" key="5">
    <source>
        <dbReference type="Proteomes" id="UP000003490"/>
    </source>
</evidence>
<name>A7VSF6_9FIRM</name>
<evidence type="ECO:0000313" key="4">
    <source>
        <dbReference type="EMBL" id="PEQ24856.1"/>
    </source>
</evidence>
<keyword evidence="1" id="KW-0472">Membrane</keyword>
<sequence>MIVYWIVAVCLILNLVNPRLLWYIDAWKYKDSKKEEPSSAYIILSRSISAIGLIVLATLYFTRYPL</sequence>
<feature type="domain" description="DUF6199" evidence="2">
    <location>
        <begin position="7"/>
        <end position="58"/>
    </location>
</feature>
<dbReference type="Pfam" id="PF19701">
    <property type="entry name" value="DUF6199"/>
    <property type="match status" value="1"/>
</dbReference>
<proteinExistence type="predicted"/>
<dbReference type="EMBL" id="ABCB02000017">
    <property type="protein sequence ID" value="EDO61986.1"/>
    <property type="molecule type" value="Genomic_DNA"/>
</dbReference>
<reference evidence="3 5" key="2">
    <citation type="submission" date="2007-08" db="EMBL/GenBank/DDBJ databases">
        <authorList>
            <person name="Fulton L."/>
            <person name="Clifton S."/>
            <person name="Fulton B."/>
            <person name="Xu J."/>
            <person name="Minx P."/>
            <person name="Pepin K.H."/>
            <person name="Johnson M."/>
            <person name="Thiruvilangam P."/>
            <person name="Bhonagiri V."/>
            <person name="Nash W.E."/>
            <person name="Wang C."/>
            <person name="Mardis E.R."/>
            <person name="Wilson R.K."/>
        </authorList>
    </citation>
    <scope>NUCLEOTIDE SEQUENCE [LARGE SCALE GENOMIC DNA]</scope>
    <source>
        <strain evidence="3 5">DSM 753</strain>
    </source>
</reference>
<evidence type="ECO:0000259" key="2">
    <source>
        <dbReference type="Pfam" id="PF19701"/>
    </source>
</evidence>
<organism evidence="3 5">
    <name type="scientific">[Clostridium] leptum DSM 753</name>
    <dbReference type="NCBI Taxonomy" id="428125"/>
    <lineage>
        <taxon>Bacteria</taxon>
        <taxon>Bacillati</taxon>
        <taxon>Bacillota</taxon>
        <taxon>Clostridia</taxon>
        <taxon>Eubacteriales</taxon>
        <taxon>Oscillospiraceae</taxon>
        <taxon>Oscillospiraceae incertae sedis</taxon>
    </lineage>
</organism>
<accession>A7VSF6</accession>
<evidence type="ECO:0000313" key="3">
    <source>
        <dbReference type="EMBL" id="EDO61986.1"/>
    </source>
</evidence>
<reference evidence="3 5" key="1">
    <citation type="submission" date="2007-08" db="EMBL/GenBank/DDBJ databases">
        <title>Draft genome sequence of Clostridium leptum (DSM 753).</title>
        <authorList>
            <person name="Sudarsanam P."/>
            <person name="Ley R."/>
            <person name="Guruge J."/>
            <person name="Turnbaugh P.J."/>
            <person name="Mahowald M."/>
            <person name="Liep D."/>
            <person name="Gordon J."/>
        </authorList>
    </citation>
    <scope>NUCLEOTIDE SEQUENCE [LARGE SCALE GENOMIC DNA]</scope>
    <source>
        <strain evidence="3 5">DSM 753</strain>
    </source>
</reference>
<keyword evidence="1" id="KW-1133">Transmembrane helix</keyword>
<dbReference type="InterPro" id="IPR045679">
    <property type="entry name" value="DUF6199"/>
</dbReference>
<keyword evidence="1" id="KW-0812">Transmembrane</keyword>
<dbReference type="EMBL" id="NOXF01000003">
    <property type="protein sequence ID" value="PEQ24856.1"/>
    <property type="molecule type" value="Genomic_DNA"/>
</dbReference>
<dbReference type="OrthoDB" id="2088419at2"/>
<protein>
    <recommendedName>
        <fullName evidence="2">DUF6199 domain-containing protein</fullName>
    </recommendedName>
</protein>
<keyword evidence="6" id="KW-1185">Reference proteome</keyword>
<feature type="transmembrane region" description="Helical" evidence="1">
    <location>
        <begin position="42"/>
        <end position="61"/>
    </location>
</feature>
<comment type="caution">
    <text evidence="3">The sequence shown here is derived from an EMBL/GenBank/DDBJ whole genome shotgun (WGS) entry which is preliminary data.</text>
</comment>
<dbReference type="Proteomes" id="UP000220611">
    <property type="component" value="Unassembled WGS sequence"/>
</dbReference>
<dbReference type="Proteomes" id="UP000003490">
    <property type="component" value="Unassembled WGS sequence"/>
</dbReference>
<dbReference type="HOGENOM" id="CLU_2823516_0_0_9"/>